<feature type="region of interest" description="Disordered" evidence="1">
    <location>
        <begin position="23"/>
        <end position="43"/>
    </location>
</feature>
<dbReference type="InterPro" id="IPR035940">
    <property type="entry name" value="CAP_sf"/>
</dbReference>
<accession>A0AAE0XQ10</accession>
<dbReference type="PROSITE" id="PS00022">
    <property type="entry name" value="EGF_1"/>
    <property type="match status" value="1"/>
</dbReference>
<feature type="compositionally biased region" description="Low complexity" evidence="1">
    <location>
        <begin position="23"/>
        <end position="35"/>
    </location>
</feature>
<dbReference type="PRINTS" id="PR00838">
    <property type="entry name" value="V5ALLERGEN"/>
</dbReference>
<protein>
    <recommendedName>
        <fullName evidence="3 4">EGF-like domain-containing protein</fullName>
    </recommendedName>
</protein>
<keyword evidence="2" id="KW-0732">Signal</keyword>
<feature type="signal peptide" evidence="2">
    <location>
        <begin position="1"/>
        <end position="21"/>
    </location>
</feature>
<reference evidence="5" key="1">
    <citation type="journal article" date="2023" name="G3 (Bethesda)">
        <title>A reference genome for the long-term kleptoplast-retaining sea slug Elysia crispata morphotype clarki.</title>
        <authorList>
            <person name="Eastman K.E."/>
            <person name="Pendleton A.L."/>
            <person name="Shaikh M.A."/>
            <person name="Suttiyut T."/>
            <person name="Ogas R."/>
            <person name="Tomko P."/>
            <person name="Gavelis G."/>
            <person name="Widhalm J.R."/>
            <person name="Wisecaver J.H."/>
        </authorList>
    </citation>
    <scope>NUCLEOTIDE SEQUENCE</scope>
    <source>
        <strain evidence="5">ECLA1</strain>
    </source>
</reference>
<feature type="domain" description="EGF-like" evidence="4">
    <location>
        <begin position="768"/>
        <end position="779"/>
    </location>
</feature>
<evidence type="ECO:0000259" key="3">
    <source>
        <dbReference type="PROSITE" id="PS00022"/>
    </source>
</evidence>
<dbReference type="PROSITE" id="PS01186">
    <property type="entry name" value="EGF_2"/>
    <property type="match status" value="4"/>
</dbReference>
<dbReference type="PANTHER" id="PTHR10334">
    <property type="entry name" value="CYSTEINE-RICH SECRETORY PROTEIN-RELATED"/>
    <property type="match status" value="1"/>
</dbReference>
<feature type="domain" description="EGF-like" evidence="4">
    <location>
        <begin position="404"/>
        <end position="415"/>
    </location>
</feature>
<evidence type="ECO:0000256" key="1">
    <source>
        <dbReference type="SAM" id="MobiDB-lite"/>
    </source>
</evidence>
<dbReference type="SMART" id="SM00181">
    <property type="entry name" value="EGF"/>
    <property type="match status" value="5"/>
</dbReference>
<dbReference type="Proteomes" id="UP001283361">
    <property type="component" value="Unassembled WGS sequence"/>
</dbReference>
<evidence type="ECO:0000259" key="4">
    <source>
        <dbReference type="PROSITE" id="PS01186"/>
    </source>
</evidence>
<feature type="domain" description="EGF-like" evidence="3 4">
    <location>
        <begin position="646"/>
        <end position="657"/>
    </location>
</feature>
<evidence type="ECO:0000313" key="5">
    <source>
        <dbReference type="EMBL" id="KAK3702611.1"/>
    </source>
</evidence>
<gene>
    <name evidence="5" type="ORF">RRG08_042601</name>
</gene>
<dbReference type="InterPro" id="IPR000742">
    <property type="entry name" value="EGF"/>
</dbReference>
<dbReference type="Pfam" id="PF00188">
    <property type="entry name" value="CAP"/>
    <property type="match status" value="1"/>
</dbReference>
<dbReference type="InterPro" id="IPR002413">
    <property type="entry name" value="V5_allergen-like"/>
</dbReference>
<comment type="caution">
    <text evidence="5">The sequence shown here is derived from an EMBL/GenBank/DDBJ whole genome shotgun (WGS) entry which is preliminary data.</text>
</comment>
<evidence type="ECO:0000313" key="6">
    <source>
        <dbReference type="Proteomes" id="UP001283361"/>
    </source>
</evidence>
<dbReference type="Gene3D" id="3.40.33.10">
    <property type="entry name" value="CAP"/>
    <property type="match status" value="1"/>
</dbReference>
<feature type="region of interest" description="Disordered" evidence="1">
    <location>
        <begin position="668"/>
        <end position="689"/>
    </location>
</feature>
<feature type="chain" id="PRO_5042027092" description="EGF-like domain-containing protein" evidence="2">
    <location>
        <begin position="22"/>
        <end position="809"/>
    </location>
</feature>
<dbReference type="SMART" id="SM00198">
    <property type="entry name" value="SCP"/>
    <property type="match status" value="1"/>
</dbReference>
<dbReference type="InterPro" id="IPR001283">
    <property type="entry name" value="CRISP-related"/>
</dbReference>
<dbReference type="EMBL" id="JAWDGP010007852">
    <property type="protein sequence ID" value="KAK3702611.1"/>
    <property type="molecule type" value="Genomic_DNA"/>
</dbReference>
<sequence length="809" mass="88211">MAYVTGCVVFVFVLTAASTAANDGTSTAASTTDPTTTKRPDTCRPEFAEEKDHTMCMTDSHKLISYGVSDAEKKIIVDYHNKVRREASPNGTDLTAVIWDDNVAEVAEKLSRQCRVFHDKNRGVPSYSIYIGQNVAAGYGDWTGAMGGWFGESKIYKYGEDPEIYIGPDGWTSIGHYTQMVSSKVQRIGCGFARCKSPGWRTIYTCNYAKGQGGVRRPYTKGEKCSACPDHCNDGLCDCNGLLCLNGGSLDLKTCKCKCQNIYTGTNCSTLVCPEKDVWYCSNVDWCRKFGNIPYECPYLCGKCIFNGTTTTTTSTTTPPPFTSYHNCTHKGSRATPEQCKGYGARGSDTNYCESRGGGWNCDHCKNYYNIKTDYCPVMCGYCDPPCGMICQNRGTLDPDTCKCSCKKGFTGNLCEIDEAKTTTSKPSSSVNPTPTPSPGSPSSICSFSGQKQTPEKCKGYGNRGSDTNYCESRGGGWNCDHCKNYYNIKTDYCPVMCGYCDPPCGMICQNRGTLDPDTCKCTCRKGFTGNLCEIDTSKTTTTIKPTTTPKATTTAKPTTSTSGPPSSICPFTGQKQTLEKCKGYGNRGSDTNYCESRGGGWNCDHCKNYYNIKTDYCPVMCGYCDPPCGMICQNRGTLDPDTCTCTCRKGFTGKLCEIDSSKTTTTTTIKPATTPTAKPTTTTSGSPSSICPFTGQKQTLEKCKGYGNRGSDTNYCESRGGGWNCDHCKNYYNIKTDYCPVMCGYCDPPCGMICQNRGTLDPDTCKCTCRKGFTGNLCETNTTRSSRMAQKPANFGEAMDAGMKAWYQ</sequence>
<dbReference type="CDD" id="cd05380">
    <property type="entry name" value="CAP_euk"/>
    <property type="match status" value="1"/>
</dbReference>
<keyword evidence="6" id="KW-1185">Reference proteome</keyword>
<dbReference type="InterPro" id="IPR014044">
    <property type="entry name" value="CAP_dom"/>
</dbReference>
<feature type="compositionally biased region" description="Low complexity" evidence="1">
    <location>
        <begin position="423"/>
        <end position="433"/>
    </location>
</feature>
<proteinExistence type="predicted"/>
<feature type="region of interest" description="Disordered" evidence="1">
    <location>
        <begin position="423"/>
        <end position="454"/>
    </location>
</feature>
<evidence type="ECO:0000256" key="2">
    <source>
        <dbReference type="SAM" id="SignalP"/>
    </source>
</evidence>
<feature type="region of interest" description="Disordered" evidence="1">
    <location>
        <begin position="544"/>
        <end position="567"/>
    </location>
</feature>
<dbReference type="AlphaFoldDB" id="A0AAE0XQ10"/>
<feature type="domain" description="EGF-like" evidence="4">
    <location>
        <begin position="522"/>
        <end position="533"/>
    </location>
</feature>
<dbReference type="SUPFAM" id="SSF55797">
    <property type="entry name" value="PR-1-like"/>
    <property type="match status" value="1"/>
</dbReference>
<name>A0AAE0XQ10_9GAST</name>
<organism evidence="5 6">
    <name type="scientific">Elysia crispata</name>
    <name type="common">lettuce slug</name>
    <dbReference type="NCBI Taxonomy" id="231223"/>
    <lineage>
        <taxon>Eukaryota</taxon>
        <taxon>Metazoa</taxon>
        <taxon>Spiralia</taxon>
        <taxon>Lophotrochozoa</taxon>
        <taxon>Mollusca</taxon>
        <taxon>Gastropoda</taxon>
        <taxon>Heterobranchia</taxon>
        <taxon>Euthyneura</taxon>
        <taxon>Panpulmonata</taxon>
        <taxon>Sacoglossa</taxon>
        <taxon>Placobranchoidea</taxon>
        <taxon>Plakobranchidae</taxon>
        <taxon>Elysia</taxon>
    </lineage>
</organism>